<gene>
    <name evidence="2" type="ORF">LCGC14_1885020</name>
</gene>
<evidence type="ECO:0000313" key="2">
    <source>
        <dbReference type="EMBL" id="KKL92402.1"/>
    </source>
</evidence>
<evidence type="ECO:0000256" key="1">
    <source>
        <dbReference type="SAM" id="Phobius"/>
    </source>
</evidence>
<protein>
    <submittedName>
        <fullName evidence="2">Uncharacterized protein</fullName>
    </submittedName>
</protein>
<dbReference type="AlphaFoldDB" id="A0A0F9IZF6"/>
<proteinExistence type="predicted"/>
<reference evidence="2" key="1">
    <citation type="journal article" date="2015" name="Nature">
        <title>Complex archaea that bridge the gap between prokaryotes and eukaryotes.</title>
        <authorList>
            <person name="Spang A."/>
            <person name="Saw J.H."/>
            <person name="Jorgensen S.L."/>
            <person name="Zaremba-Niedzwiedzka K."/>
            <person name="Martijn J."/>
            <person name="Lind A.E."/>
            <person name="van Eijk R."/>
            <person name="Schleper C."/>
            <person name="Guy L."/>
            <person name="Ettema T.J."/>
        </authorList>
    </citation>
    <scope>NUCLEOTIDE SEQUENCE</scope>
</reference>
<sequence>PVQLYSELIVRDRLRHGNAVMHFRAILAAALVAGALAAAWLPADALIVKPARHGFTTLTEQPTLDLDFRLNPLSDDITFTRATDGACFNSAGVLTTFASGAARLPCFRYDGTNWINRGLLIEEERTNLARQSETVAAPWTSIGNLGIVVNNSTAPDGTNTADRLNDITSGGYDGMQQNHTISTTNLPYTYSVYVQKFVQSTFPEFQIDMTGGVRVRAAVQLDTQTGATSLRLDDGGGSATVNVTELENHWRIELSVSNAGSNTLLQTIIFPGVTSTFGVIEMSALGGINVWGHQLEQASFATSYIKTTTAAVTRSMDVATISDVTWFNQSAGTFLFEWTPSSLTSFRYVASVQDADNDIDESYIFYTSGESVITQVAVGGVAQVTLTHTGASTLGQASKRADAVAVNDAASSVDGSAVQTDTPAALPTITRMIIGNRSDGARALNGYIARITYWPRQRPNITLQDKTAWLDWLDGRMFAANDNDELRIAAGGN</sequence>
<dbReference type="EMBL" id="LAZR01019474">
    <property type="protein sequence ID" value="KKL92402.1"/>
    <property type="molecule type" value="Genomic_DNA"/>
</dbReference>
<keyword evidence="1" id="KW-1133">Transmembrane helix</keyword>
<keyword evidence="1" id="KW-0812">Transmembrane</keyword>
<organism evidence="2">
    <name type="scientific">marine sediment metagenome</name>
    <dbReference type="NCBI Taxonomy" id="412755"/>
    <lineage>
        <taxon>unclassified sequences</taxon>
        <taxon>metagenomes</taxon>
        <taxon>ecological metagenomes</taxon>
    </lineage>
</organism>
<keyword evidence="1" id="KW-0472">Membrane</keyword>
<accession>A0A0F9IZF6</accession>
<feature type="non-terminal residue" evidence="2">
    <location>
        <position position="1"/>
    </location>
</feature>
<comment type="caution">
    <text evidence="2">The sequence shown here is derived from an EMBL/GenBank/DDBJ whole genome shotgun (WGS) entry which is preliminary data.</text>
</comment>
<name>A0A0F9IZF6_9ZZZZ</name>
<feature type="transmembrane region" description="Helical" evidence="1">
    <location>
        <begin position="21"/>
        <end position="41"/>
    </location>
</feature>